<dbReference type="PROSITE" id="PS51898">
    <property type="entry name" value="TYR_RECOMBINASE"/>
    <property type="match status" value="1"/>
</dbReference>
<sequence length="371" mass="42504">MTIDTRISQANGRLKSAKVGVKIEAIGDRLYLRATLPPKPNSLKHEAYQQRIALGVRANPVGIKEAEAEARKIGALLDCREFEWSGYLNETSEAMTAGDWVSRFEADYFTRRERNSKSQSTWRKNYWEALQRLPMDAPLTDEVLYKTVTSTTPDTRTRQVYCMALGALARFAGLEINLRKYSGTYSPKKVTPRDLPSDQEIVDGFFKITNRQWRYVYGLMAVYGLRNHEVFHLDFSTLPILQVLEETKTGRRRVWACFPEWVGLFDLANVELPNITGKTNSDLGSKVSRYFKSAGVFTPYTLRHCWAVRTLEFGLPVELAAMQMGHSVQVHTDIYHHWISDRHHQRAYDAIMSRTDRPQAPMRSPECSTGI</sequence>
<dbReference type="AlphaFoldDB" id="A0A926Z5V8"/>
<dbReference type="Proteomes" id="UP000631421">
    <property type="component" value="Unassembled WGS sequence"/>
</dbReference>
<dbReference type="GO" id="GO:0015074">
    <property type="term" value="P:DNA integration"/>
    <property type="evidence" value="ECO:0007669"/>
    <property type="project" value="InterPro"/>
</dbReference>
<dbReference type="InterPro" id="IPR002104">
    <property type="entry name" value="Integrase_catalytic"/>
</dbReference>
<accession>A0A926Z5V8</accession>
<evidence type="ECO:0000259" key="2">
    <source>
        <dbReference type="PROSITE" id="PS51898"/>
    </source>
</evidence>
<feature type="domain" description="Tyr recombinase" evidence="2">
    <location>
        <begin position="185"/>
        <end position="349"/>
    </location>
</feature>
<comment type="caution">
    <text evidence="3">The sequence shown here is derived from an EMBL/GenBank/DDBJ whole genome shotgun (WGS) entry which is preliminary data.</text>
</comment>
<reference evidence="3" key="1">
    <citation type="journal article" date="2015" name="ISME J.">
        <title>Draft Genome Sequence of Streptomyces incarnatus NRRL8089, which Produces the Nucleoside Antibiotic Sinefungin.</title>
        <authorList>
            <person name="Oshima K."/>
            <person name="Hattori M."/>
            <person name="Shimizu H."/>
            <person name="Fukuda K."/>
            <person name="Nemoto M."/>
            <person name="Inagaki K."/>
            <person name="Tamura T."/>
        </authorList>
    </citation>
    <scope>NUCLEOTIDE SEQUENCE</scope>
    <source>
        <strain evidence="3">FACHB-1277</strain>
    </source>
</reference>
<dbReference type="SUPFAM" id="SSF56349">
    <property type="entry name" value="DNA breaking-rejoining enzymes"/>
    <property type="match status" value="1"/>
</dbReference>
<evidence type="ECO:0000313" key="4">
    <source>
        <dbReference type="Proteomes" id="UP000631421"/>
    </source>
</evidence>
<keyword evidence="1" id="KW-0233">DNA recombination</keyword>
<gene>
    <name evidence="3" type="ORF">H6F44_07915</name>
</gene>
<dbReference type="CDD" id="cd00796">
    <property type="entry name" value="INT_Rci_Hp1_C"/>
    <property type="match status" value="1"/>
</dbReference>
<dbReference type="InterPro" id="IPR011010">
    <property type="entry name" value="DNA_brk_join_enz"/>
</dbReference>
<dbReference type="RefSeq" id="WP_190350419.1">
    <property type="nucleotide sequence ID" value="NZ_JACJPY010000018.1"/>
</dbReference>
<dbReference type="GO" id="GO:0006310">
    <property type="term" value="P:DNA recombination"/>
    <property type="evidence" value="ECO:0007669"/>
    <property type="project" value="UniProtKB-KW"/>
</dbReference>
<dbReference type="EMBL" id="JACJPY010000018">
    <property type="protein sequence ID" value="MBD2150048.1"/>
    <property type="molecule type" value="Genomic_DNA"/>
</dbReference>
<protein>
    <submittedName>
        <fullName evidence="3">Site-specific integrase</fullName>
    </submittedName>
</protein>
<organism evidence="3 4">
    <name type="scientific">Pseudanabaena cinerea FACHB-1277</name>
    <dbReference type="NCBI Taxonomy" id="2949581"/>
    <lineage>
        <taxon>Bacteria</taxon>
        <taxon>Bacillati</taxon>
        <taxon>Cyanobacteriota</taxon>
        <taxon>Cyanophyceae</taxon>
        <taxon>Pseudanabaenales</taxon>
        <taxon>Pseudanabaenaceae</taxon>
        <taxon>Pseudanabaena</taxon>
        <taxon>Pseudanabaena cinerea</taxon>
    </lineage>
</organism>
<dbReference type="Gene3D" id="1.10.443.10">
    <property type="entry name" value="Intergrase catalytic core"/>
    <property type="match status" value="1"/>
</dbReference>
<evidence type="ECO:0000256" key="1">
    <source>
        <dbReference type="ARBA" id="ARBA00023172"/>
    </source>
</evidence>
<dbReference type="GO" id="GO:0003677">
    <property type="term" value="F:DNA binding"/>
    <property type="evidence" value="ECO:0007669"/>
    <property type="project" value="InterPro"/>
</dbReference>
<proteinExistence type="predicted"/>
<dbReference type="InterPro" id="IPR013762">
    <property type="entry name" value="Integrase-like_cat_sf"/>
</dbReference>
<name>A0A926Z5V8_9CYAN</name>
<evidence type="ECO:0000313" key="3">
    <source>
        <dbReference type="EMBL" id="MBD2150048.1"/>
    </source>
</evidence>
<reference evidence="3" key="2">
    <citation type="submission" date="2020-08" db="EMBL/GenBank/DDBJ databases">
        <authorList>
            <person name="Chen M."/>
            <person name="Teng W."/>
            <person name="Zhao L."/>
            <person name="Hu C."/>
            <person name="Zhou Y."/>
            <person name="Han B."/>
            <person name="Song L."/>
            <person name="Shu W."/>
        </authorList>
    </citation>
    <scope>NUCLEOTIDE SEQUENCE</scope>
    <source>
        <strain evidence="3">FACHB-1277</strain>
    </source>
</reference>
<keyword evidence="4" id="KW-1185">Reference proteome</keyword>